<name>A0A099NYG2_PICKU</name>
<feature type="transmembrane region" description="Helical" evidence="13">
    <location>
        <begin position="114"/>
        <end position="131"/>
    </location>
</feature>
<dbReference type="EC" id="1.14.19.1" evidence="12"/>
<dbReference type="eggNOG" id="KOG1600">
    <property type="taxonomic scope" value="Eukaryota"/>
</dbReference>
<reference evidence="16" key="2">
    <citation type="submission" date="2014-08" db="EMBL/GenBank/DDBJ databases">
        <title>Exploiting Issatchenkia orientalis SD108 for Succinic Acid Production.</title>
        <authorList>
            <person name="Xiao H."/>
            <person name="Shao Z."/>
            <person name="Jiang Y."/>
            <person name="Dole S."/>
            <person name="Zhao H."/>
        </authorList>
    </citation>
    <scope>NUCLEOTIDE SEQUENCE [LARGE SCALE GENOMIC DNA]</scope>
    <source>
        <strain evidence="16">SD108</strain>
    </source>
</reference>
<dbReference type="GO" id="GO:0006636">
    <property type="term" value="P:unsaturated fatty acid biosynthetic process"/>
    <property type="evidence" value="ECO:0007669"/>
    <property type="project" value="UniProtKB-UniRule"/>
</dbReference>
<evidence type="ECO:0000313" key="16">
    <source>
        <dbReference type="EMBL" id="KGK37853.1"/>
    </source>
</evidence>
<accession>A0A099NYG2</accession>
<dbReference type="InterPro" id="IPR015876">
    <property type="entry name" value="Acyl-CoA_DS"/>
</dbReference>
<evidence type="ECO:0000313" key="17">
    <source>
        <dbReference type="EMBL" id="ONH75196.1"/>
    </source>
</evidence>
<reference evidence="19" key="1">
    <citation type="journal article" date="2014" name="Microb. Cell Fact.">
        <title>Exploiting Issatchenkia orientalis SD108 for succinic acid production.</title>
        <authorList>
            <person name="Xiao H."/>
            <person name="Shao Z."/>
            <person name="Jiang Y."/>
            <person name="Dole S."/>
            <person name="Zhao H."/>
        </authorList>
    </citation>
    <scope>NUCLEOTIDE SEQUENCE [LARGE SCALE GENOMIC DNA]</scope>
    <source>
        <strain evidence="19">SD108</strain>
    </source>
</reference>
<dbReference type="EMBL" id="MQVM01000007">
    <property type="protein sequence ID" value="ONH75196.1"/>
    <property type="molecule type" value="Genomic_DNA"/>
</dbReference>
<dbReference type="PRINTS" id="PR00075">
    <property type="entry name" value="FACDDSATRASE"/>
</dbReference>
<keyword evidence="22" id="KW-1185">Reference proteome</keyword>
<evidence type="ECO:0000256" key="12">
    <source>
        <dbReference type="PIRNR" id="PIRNR000345"/>
    </source>
</evidence>
<evidence type="ECO:0000256" key="10">
    <source>
        <dbReference type="ARBA" id="ARBA00023136"/>
    </source>
</evidence>
<comment type="function">
    <text evidence="12">Stearoyl-CoA desaturase that utilizes O(2) and electrons from reduced cytochrome b5 to introduce the first double bond into saturated fatty acyl-CoA substrates.</text>
</comment>
<comment type="catalytic activity">
    <reaction evidence="12">
        <text>octadecanoyl-CoA + 2 Fe(II)-[cytochrome b5] + O2 + 2 H(+) = (9Z)-octadecenoyl-CoA + 2 Fe(III)-[cytochrome b5] + 2 H2O</text>
        <dbReference type="Rhea" id="RHEA:19721"/>
        <dbReference type="Rhea" id="RHEA-COMP:10438"/>
        <dbReference type="Rhea" id="RHEA-COMP:10439"/>
        <dbReference type="ChEBI" id="CHEBI:15377"/>
        <dbReference type="ChEBI" id="CHEBI:15378"/>
        <dbReference type="ChEBI" id="CHEBI:15379"/>
        <dbReference type="ChEBI" id="CHEBI:29033"/>
        <dbReference type="ChEBI" id="CHEBI:29034"/>
        <dbReference type="ChEBI" id="CHEBI:57387"/>
        <dbReference type="ChEBI" id="CHEBI:57394"/>
        <dbReference type="EC" id="1.14.19.1"/>
    </reaction>
</comment>
<evidence type="ECO:0000313" key="22">
    <source>
        <dbReference type="Proteomes" id="UP000249293"/>
    </source>
</evidence>
<dbReference type="Pfam" id="PF00487">
    <property type="entry name" value="FA_desaturase"/>
    <property type="match status" value="1"/>
</dbReference>
<dbReference type="PRINTS" id="PR00363">
    <property type="entry name" value="CYTOCHROMEB5"/>
</dbReference>
<dbReference type="PROSITE" id="PS50255">
    <property type="entry name" value="CYTOCHROME_B5_2"/>
    <property type="match status" value="1"/>
</dbReference>
<keyword evidence="10 13" id="KW-0472">Membrane</keyword>
<dbReference type="SUPFAM" id="SSF55856">
    <property type="entry name" value="Cytochrome b5-like heme/steroid binding domain"/>
    <property type="match status" value="1"/>
</dbReference>
<evidence type="ECO:0000256" key="11">
    <source>
        <dbReference type="ARBA" id="ARBA00023160"/>
    </source>
</evidence>
<comment type="similarity">
    <text evidence="2 12">Belongs to the fatty acid desaturase type 1 family.</text>
</comment>
<dbReference type="GO" id="GO:0004768">
    <property type="term" value="F:stearoyl-CoA 9-desaturase activity"/>
    <property type="evidence" value="ECO:0007669"/>
    <property type="project" value="UniProtKB-UniRule"/>
</dbReference>
<keyword evidence="6 13" id="KW-1133">Transmembrane helix</keyword>
<evidence type="ECO:0000256" key="1">
    <source>
        <dbReference type="ARBA" id="ARBA00004141"/>
    </source>
</evidence>
<dbReference type="VEuPathDB" id="FungiDB:C5L36_0D05980"/>
<dbReference type="Proteomes" id="UP000195871">
    <property type="component" value="Unassembled WGS sequence"/>
</dbReference>
<dbReference type="EMBL" id="CP028776">
    <property type="protein sequence ID" value="AWU77872.1"/>
    <property type="molecule type" value="Genomic_DNA"/>
</dbReference>
<keyword evidence="12" id="KW-0349">Heme</keyword>
<dbReference type="InterPro" id="IPR036400">
    <property type="entry name" value="Cyt_B5-like_heme/steroid_sf"/>
</dbReference>
<evidence type="ECO:0000313" key="15">
    <source>
        <dbReference type="EMBL" id="AWU77872.1"/>
    </source>
</evidence>
<reference evidence="18 21" key="5">
    <citation type="submission" date="2017-05" db="EMBL/GenBank/DDBJ databases">
        <title>The Genome Sequence of Candida krusei Ckrusei653.</title>
        <authorList>
            <person name="Cuomo C."/>
            <person name="Forche A."/>
            <person name="Young S."/>
            <person name="Abouelleil A."/>
            <person name="Cao P."/>
            <person name="Chapman S."/>
            <person name="Cusick C."/>
            <person name="Shea T."/>
            <person name="Nusbaum C."/>
            <person name="Birren B."/>
        </authorList>
    </citation>
    <scope>NUCLEOTIDE SEQUENCE [LARGE SCALE GENOMIC DNA]</scope>
    <source>
        <strain evidence="18 21">Ckrusei653</strain>
    </source>
</reference>
<dbReference type="PANTHER" id="PTHR11351">
    <property type="entry name" value="ACYL-COA DESATURASE"/>
    <property type="match status" value="1"/>
</dbReference>
<dbReference type="Proteomes" id="UP000249293">
    <property type="component" value="Chromosome 4"/>
</dbReference>
<keyword evidence="8 12" id="KW-0408">Iron</keyword>
<dbReference type="eggNOG" id="KOG0537">
    <property type="taxonomic scope" value="Eukaryota"/>
</dbReference>
<dbReference type="OrthoDB" id="10260134at2759"/>
<feature type="transmembrane region" description="Helical" evidence="13">
    <location>
        <begin position="231"/>
        <end position="252"/>
    </location>
</feature>
<evidence type="ECO:0000313" key="21">
    <source>
        <dbReference type="Proteomes" id="UP000195871"/>
    </source>
</evidence>
<comment type="subcellular location">
    <subcellularLocation>
        <location evidence="1">Membrane</location>
        <topology evidence="1">Multi-pass membrane protein</topology>
    </subcellularLocation>
</comment>
<comment type="cofactor">
    <cofactor evidence="12">
        <name>Fe(2+)</name>
        <dbReference type="ChEBI" id="CHEBI:29033"/>
    </cofactor>
    <text evidence="12">Expected to bind 2 Fe(2+) ions per subunit.</text>
</comment>
<dbReference type="EMBL" id="JQFK01000028">
    <property type="protein sequence ID" value="KGK37853.1"/>
    <property type="molecule type" value="Genomic_DNA"/>
</dbReference>
<dbReference type="STRING" id="4909.A0A099NYG2"/>
<dbReference type="Pfam" id="PF00173">
    <property type="entry name" value="Cyt-b5"/>
    <property type="match status" value="1"/>
</dbReference>
<dbReference type="GO" id="GO:0005789">
    <property type="term" value="C:endoplasmic reticulum membrane"/>
    <property type="evidence" value="ECO:0007669"/>
    <property type="project" value="TreeGrafter"/>
</dbReference>
<evidence type="ECO:0000256" key="13">
    <source>
        <dbReference type="SAM" id="Phobius"/>
    </source>
</evidence>
<dbReference type="InterPro" id="IPR001199">
    <property type="entry name" value="Cyt_B5-like_heme/steroid-bd"/>
</dbReference>
<dbReference type="Proteomes" id="UP000189274">
    <property type="component" value="Unassembled WGS sequence"/>
</dbReference>
<evidence type="ECO:0000256" key="3">
    <source>
        <dbReference type="ARBA" id="ARBA00022516"/>
    </source>
</evidence>
<evidence type="ECO:0000259" key="14">
    <source>
        <dbReference type="PROSITE" id="PS50255"/>
    </source>
</evidence>
<evidence type="ECO:0000313" key="20">
    <source>
        <dbReference type="Proteomes" id="UP000189274"/>
    </source>
</evidence>
<keyword evidence="7 12" id="KW-0560">Oxidoreductase</keyword>
<dbReference type="HOGENOM" id="CLU_027359_3_2_1"/>
<dbReference type="SMART" id="SM01117">
    <property type="entry name" value="Cyt-b5"/>
    <property type="match status" value="1"/>
</dbReference>
<protein>
    <recommendedName>
        <fullName evidence="12">Acyl-CoA desaturase</fullName>
        <ecNumber evidence="12">1.14.19.1</ecNumber>
    </recommendedName>
</protein>
<dbReference type="InterPro" id="IPR009160">
    <property type="entry name" value="Acyl-CoA_deSatase_haem/ster-bd"/>
</dbReference>
<reference evidence="17" key="4">
    <citation type="submission" date="2017-01" db="EMBL/GenBank/DDBJ databases">
        <authorList>
            <person name="Mah S.A."/>
            <person name="Swanson W.J."/>
            <person name="Moy G.W."/>
            <person name="Vacquier V.D."/>
        </authorList>
    </citation>
    <scope>NUCLEOTIDE SEQUENCE [LARGE SCALE GENOMIC DNA]</scope>
    <source>
        <strain evidence="17">129</strain>
    </source>
</reference>
<proteinExistence type="inferred from homology"/>
<keyword evidence="12" id="KW-0479">Metal-binding</keyword>
<dbReference type="CDD" id="cd03505">
    <property type="entry name" value="Delta9-FADS-like"/>
    <property type="match status" value="1"/>
</dbReference>
<dbReference type="PANTHER" id="PTHR11351:SF31">
    <property type="entry name" value="DESATURASE 1, ISOFORM A-RELATED"/>
    <property type="match status" value="1"/>
</dbReference>
<evidence type="ECO:0000256" key="2">
    <source>
        <dbReference type="ARBA" id="ARBA00009295"/>
    </source>
</evidence>
<dbReference type="Gene3D" id="3.10.120.10">
    <property type="entry name" value="Cytochrome b5-like heme/steroid binding domain"/>
    <property type="match status" value="1"/>
</dbReference>
<sequence>MPSVKNPLEEAVYPAEELAKYNLIGSSGQIRMHDPANTDNGSVVTMKRKVKHKIHPNNKSKTHIRRQISGCSWNLSRWYAFIHWKNLFVVVVVPLFGMMLGVMLRPAIWRNTMYFTLWNYIITMISINIYYHRYLSHHSFDFKHDHLPIALAVVSCGAGITSAKNWCSSHRVHHRYCDVTDADPHNIRKGVLFSHYGWMILKHSKKISNVIRECKLDTLPNERIVKWQYNYYMLLFLFAGLIFPCLFCGLLWGDYLGGLIYGGILKIFLVQNSIFSINSLGHLLGSQPYNNNKSNRNNFILGIITLGEGNQNFHHEFPMDYRNGYEWYSFDPTKWTIRLLELFGQVTNIKKAQQNTIEKSLIQQQQRLLDDIRSQLNWGIPIDKLPVFSPEEFKALSLNSKNRYLVVVSGIIHDVTPFAQDHPGGLSLIRASHGKDATTAFNGAVYQHSNAAHNLLATMRIGKIGGCESLYWRQQRIENKNVPLDNDSEGKRIVRIGGQETSFGQLGSTAGAA</sequence>
<dbReference type="Proteomes" id="UP000029867">
    <property type="component" value="Unassembled WGS sequence"/>
</dbReference>
<keyword evidence="3 12" id="KW-0444">Lipid biosynthesis</keyword>
<feature type="domain" description="Cytochrome b5 heme-binding" evidence="14">
    <location>
        <begin position="385"/>
        <end position="465"/>
    </location>
</feature>
<evidence type="ECO:0000313" key="19">
    <source>
        <dbReference type="Proteomes" id="UP000029867"/>
    </source>
</evidence>
<dbReference type="InterPro" id="IPR005804">
    <property type="entry name" value="FA_desaturase_dom"/>
</dbReference>
<dbReference type="AlphaFoldDB" id="A0A099NYG2"/>
<evidence type="ECO:0000256" key="4">
    <source>
        <dbReference type="ARBA" id="ARBA00022692"/>
    </source>
</evidence>
<feature type="transmembrane region" description="Helical" evidence="13">
    <location>
        <begin position="87"/>
        <end position="108"/>
    </location>
</feature>
<keyword evidence="11 12" id="KW-0275">Fatty acid biosynthesis</keyword>
<gene>
    <name evidence="17" type="ORF">BOH78_1897</name>
    <name evidence="15" type="ORF">C5L36_0D05980</name>
    <name evidence="18" type="ORF">CAS74_002576</name>
    <name evidence="16" type="ORF">JL09_g2984</name>
</gene>
<dbReference type="EMBL" id="NHMM01000003">
    <property type="protein sequence ID" value="OUT22831.1"/>
    <property type="molecule type" value="Genomic_DNA"/>
</dbReference>
<reference evidence="15 22" key="6">
    <citation type="submission" date="2018-06" db="EMBL/GenBank/DDBJ databases">
        <title>Population genomics shows no distinction between pathogenic Candida krusei and environmental Pichia kudriavzevii: One species, four names.</title>
        <authorList>
            <person name="Douglass A.P."/>
            <person name="Offei B."/>
            <person name="Braun-Galleani S."/>
            <person name="Coughlan A.Y."/>
            <person name="Martos A."/>
            <person name="Ortiz-Merino R.A."/>
            <person name="Byrne K.P."/>
            <person name="Wolfe K.H."/>
        </authorList>
    </citation>
    <scope>NUCLEOTIDE SEQUENCE [LARGE SCALE GENOMIC DNA]</scope>
    <source>
        <strain evidence="15 22">CBS573</strain>
    </source>
</reference>
<reference evidence="20" key="3">
    <citation type="journal article" date="2017" name="Genome Announc.">
        <title>Genome sequences of Cyberlindnera fabianii 65, Pichia kudriavzevii 129, and Saccharomyces cerevisiae 131 isolated from fermented masau fruits in Zimbabwe.</title>
        <authorList>
            <person name="van Rijswijck I.M.H."/>
            <person name="Derks M.F.L."/>
            <person name="Abee T."/>
            <person name="de Ridder D."/>
            <person name="Smid E.J."/>
        </authorList>
    </citation>
    <scope>NUCLEOTIDE SEQUENCE [LARGE SCALE GENOMIC DNA]</scope>
    <source>
        <strain evidence="20">129</strain>
    </source>
</reference>
<keyword evidence="9 12" id="KW-0443">Lipid metabolism</keyword>
<evidence type="ECO:0000256" key="7">
    <source>
        <dbReference type="ARBA" id="ARBA00023002"/>
    </source>
</evidence>
<keyword evidence="12" id="KW-0249">Electron transport</keyword>
<dbReference type="PIRSF" id="PIRSF000345">
    <property type="entry name" value="OLE1"/>
    <property type="match status" value="1"/>
</dbReference>
<keyword evidence="4 13" id="KW-0812">Transmembrane</keyword>
<dbReference type="GO" id="GO:0005506">
    <property type="term" value="F:iron ion binding"/>
    <property type="evidence" value="ECO:0007669"/>
    <property type="project" value="TreeGrafter"/>
</dbReference>
<organism evidence="16 19">
    <name type="scientific">Pichia kudriavzevii</name>
    <name type="common">Yeast</name>
    <name type="synonym">Issatchenkia orientalis</name>
    <dbReference type="NCBI Taxonomy" id="4909"/>
    <lineage>
        <taxon>Eukaryota</taxon>
        <taxon>Fungi</taxon>
        <taxon>Dikarya</taxon>
        <taxon>Ascomycota</taxon>
        <taxon>Saccharomycotina</taxon>
        <taxon>Pichiomycetes</taxon>
        <taxon>Pichiales</taxon>
        <taxon>Pichiaceae</taxon>
        <taxon>Pichia</taxon>
    </lineage>
</organism>
<evidence type="ECO:0000256" key="8">
    <source>
        <dbReference type="ARBA" id="ARBA00023004"/>
    </source>
</evidence>
<evidence type="ECO:0000256" key="5">
    <source>
        <dbReference type="ARBA" id="ARBA00022832"/>
    </source>
</evidence>
<keyword evidence="5 12" id="KW-0276">Fatty acid metabolism</keyword>
<evidence type="ECO:0000256" key="6">
    <source>
        <dbReference type="ARBA" id="ARBA00022989"/>
    </source>
</evidence>
<evidence type="ECO:0000313" key="18">
    <source>
        <dbReference type="EMBL" id="OUT22831.1"/>
    </source>
</evidence>
<keyword evidence="12" id="KW-0813">Transport</keyword>
<evidence type="ECO:0000256" key="9">
    <source>
        <dbReference type="ARBA" id="ARBA00023098"/>
    </source>
</evidence>